<proteinExistence type="predicted"/>
<sequence length="59" mass="6782">MRSQRGRLSKYVDCINRLLALYEGDSLAYKLLSWQRSSLSAMESWSASPEDPARPHESH</sequence>
<gene>
    <name evidence="1" type="ordered locus">TTX_1921</name>
</gene>
<evidence type="ECO:0000313" key="1">
    <source>
        <dbReference type="EMBL" id="CCC82536.1"/>
    </source>
</evidence>
<dbReference type="Proteomes" id="UP000002654">
    <property type="component" value="Chromosome"/>
</dbReference>
<evidence type="ECO:0000313" key="2">
    <source>
        <dbReference type="Proteomes" id="UP000002654"/>
    </source>
</evidence>
<dbReference type="EMBL" id="FN869859">
    <property type="protein sequence ID" value="CCC82536.1"/>
    <property type="molecule type" value="Genomic_DNA"/>
</dbReference>
<name>G4RLU1_THETK</name>
<dbReference type="AlphaFoldDB" id="G4RLU1"/>
<reference evidence="1 2" key="1">
    <citation type="journal article" date="2011" name="PLoS ONE">
        <title>The complete genome sequence of Thermoproteus tenax: a physiologically versatile member of the Crenarchaeota.</title>
        <authorList>
            <person name="Siebers B."/>
            <person name="Zaparty M."/>
            <person name="Raddatz G."/>
            <person name="Tjaden B."/>
            <person name="Albers S.V."/>
            <person name="Bell S.D."/>
            <person name="Blombach F."/>
            <person name="Kletzin A."/>
            <person name="Kyrpides N."/>
            <person name="Lanz C."/>
            <person name="Plagens A."/>
            <person name="Rampp M."/>
            <person name="Rosinus A."/>
            <person name="von Jan M."/>
            <person name="Makarova K.S."/>
            <person name="Klenk H.P."/>
            <person name="Schuster S.C."/>
            <person name="Hensel R."/>
        </authorList>
    </citation>
    <scope>NUCLEOTIDE SEQUENCE [LARGE SCALE GENOMIC DNA]</scope>
    <source>
        <strain evidence="2">ATCC 35583 / DSM 2078 / JCM 9277 / NBRC 100435 / Kra 1</strain>
    </source>
</reference>
<dbReference type="HOGENOM" id="CLU_2949507_0_0_2"/>
<keyword evidence="2" id="KW-1185">Reference proteome</keyword>
<dbReference type="KEGG" id="ttn:TTX_1921"/>
<protein>
    <submittedName>
        <fullName evidence="1">Uncharacterized protein</fullName>
    </submittedName>
</protein>
<organism evidence="1 2">
    <name type="scientific">Thermoproteus tenax (strain ATCC 35583 / DSM 2078 / JCM 9277 / NBRC 100435 / Kra 1)</name>
    <dbReference type="NCBI Taxonomy" id="768679"/>
    <lineage>
        <taxon>Archaea</taxon>
        <taxon>Thermoproteota</taxon>
        <taxon>Thermoprotei</taxon>
        <taxon>Thermoproteales</taxon>
        <taxon>Thermoproteaceae</taxon>
        <taxon>Thermoproteus</taxon>
    </lineage>
</organism>
<accession>G4RLU1</accession>
<dbReference type="STRING" id="768679.TTX_1921"/>
<dbReference type="PaxDb" id="768679-TTX_1921"/>